<dbReference type="EMBL" id="BJWG01000008">
    <property type="protein sequence ID" value="GEL95387.1"/>
    <property type="molecule type" value="Genomic_DNA"/>
</dbReference>
<keyword evidence="3" id="KW-1185">Reference proteome</keyword>
<dbReference type="AlphaFoldDB" id="A0A511JBM4"/>
<feature type="transmembrane region" description="Helical" evidence="1">
    <location>
        <begin position="82"/>
        <end position="107"/>
    </location>
</feature>
<dbReference type="Proteomes" id="UP000321720">
    <property type="component" value="Unassembled WGS sequence"/>
</dbReference>
<proteinExistence type="predicted"/>
<keyword evidence="1" id="KW-1133">Transmembrane helix</keyword>
<evidence type="ECO:0000313" key="2">
    <source>
        <dbReference type="EMBL" id="GEL95387.1"/>
    </source>
</evidence>
<keyword evidence="1" id="KW-0812">Transmembrane</keyword>
<reference evidence="2 3" key="1">
    <citation type="submission" date="2019-07" db="EMBL/GenBank/DDBJ databases">
        <title>Whole genome shotgun sequence of Cellulomonas composti NBRC 100758.</title>
        <authorList>
            <person name="Hosoyama A."/>
            <person name="Uohara A."/>
            <person name="Ohji S."/>
            <person name="Ichikawa N."/>
        </authorList>
    </citation>
    <scope>NUCLEOTIDE SEQUENCE [LARGE SCALE GENOMIC DNA]</scope>
    <source>
        <strain evidence="2 3">NBRC 100758</strain>
    </source>
</reference>
<organism evidence="2 3">
    <name type="scientific">Cellulomonas composti</name>
    <dbReference type="NCBI Taxonomy" id="266130"/>
    <lineage>
        <taxon>Bacteria</taxon>
        <taxon>Bacillati</taxon>
        <taxon>Actinomycetota</taxon>
        <taxon>Actinomycetes</taxon>
        <taxon>Micrococcales</taxon>
        <taxon>Cellulomonadaceae</taxon>
        <taxon>Cellulomonas</taxon>
    </lineage>
</organism>
<gene>
    <name evidence="2" type="ORF">CCO02nite_20450</name>
</gene>
<comment type="caution">
    <text evidence="2">The sequence shown here is derived from an EMBL/GenBank/DDBJ whole genome shotgun (WGS) entry which is preliminary data.</text>
</comment>
<evidence type="ECO:0000256" key="1">
    <source>
        <dbReference type="SAM" id="Phobius"/>
    </source>
</evidence>
<accession>A0A511JBM4</accession>
<dbReference type="RefSeq" id="WP_146843025.1">
    <property type="nucleotide sequence ID" value="NZ_BJWG01000008.1"/>
</dbReference>
<evidence type="ECO:0000313" key="3">
    <source>
        <dbReference type="Proteomes" id="UP000321720"/>
    </source>
</evidence>
<name>A0A511JBM4_9CELL</name>
<protein>
    <submittedName>
        <fullName evidence="2">Uncharacterized protein</fullName>
    </submittedName>
</protein>
<keyword evidence="1" id="KW-0472">Membrane</keyword>
<sequence>MTALHSRTRCDWCSRPVGDAALVTVTLPTGPWRLCPECATGATTTRVVPEPVRLHADEPDTIDTEPPGDDEWRCDGEHARDALGLALAVAFWAVAVAAGAAMGAWLAGVL</sequence>